<dbReference type="AlphaFoldDB" id="A0A5B0LL15"/>
<evidence type="ECO:0000313" key="2">
    <source>
        <dbReference type="EMBL" id="KAA1064338.1"/>
    </source>
</evidence>
<dbReference type="Proteomes" id="UP000325313">
    <property type="component" value="Unassembled WGS sequence"/>
</dbReference>
<evidence type="ECO:0000256" key="1">
    <source>
        <dbReference type="SAM" id="MobiDB-lite"/>
    </source>
</evidence>
<reference evidence="2 3" key="1">
    <citation type="submission" date="2019-05" db="EMBL/GenBank/DDBJ databases">
        <title>Emergence of the Ug99 lineage of the wheat stem rust pathogen through somatic hybridization.</title>
        <authorList>
            <person name="Li F."/>
            <person name="Upadhyaya N.M."/>
            <person name="Sperschneider J."/>
            <person name="Matny O."/>
            <person name="Nguyen-Phuc H."/>
            <person name="Mago R."/>
            <person name="Raley C."/>
            <person name="Miller M.E."/>
            <person name="Silverstein K.A.T."/>
            <person name="Henningsen E."/>
            <person name="Hirsch C.D."/>
            <person name="Visser B."/>
            <person name="Pretorius Z.A."/>
            <person name="Steffenson B.J."/>
            <person name="Schwessinger B."/>
            <person name="Dodds P.N."/>
            <person name="Figueroa M."/>
        </authorList>
    </citation>
    <scope>NUCLEOTIDE SEQUENCE [LARGE SCALE GENOMIC DNA]</scope>
    <source>
        <strain evidence="2 3">Ug99</strain>
    </source>
</reference>
<name>A0A5B0LL15_PUCGR</name>
<organism evidence="2 3">
    <name type="scientific">Puccinia graminis f. sp. tritici</name>
    <dbReference type="NCBI Taxonomy" id="56615"/>
    <lineage>
        <taxon>Eukaryota</taxon>
        <taxon>Fungi</taxon>
        <taxon>Dikarya</taxon>
        <taxon>Basidiomycota</taxon>
        <taxon>Pucciniomycotina</taxon>
        <taxon>Pucciniomycetes</taxon>
        <taxon>Pucciniales</taxon>
        <taxon>Pucciniaceae</taxon>
        <taxon>Puccinia</taxon>
    </lineage>
</organism>
<accession>A0A5B0LL15</accession>
<evidence type="ECO:0000313" key="3">
    <source>
        <dbReference type="Proteomes" id="UP000325313"/>
    </source>
</evidence>
<comment type="caution">
    <text evidence="2">The sequence shown here is derived from an EMBL/GenBank/DDBJ whole genome shotgun (WGS) entry which is preliminary data.</text>
</comment>
<feature type="compositionally biased region" description="Polar residues" evidence="1">
    <location>
        <begin position="1"/>
        <end position="13"/>
    </location>
</feature>
<sequence length="174" mass="18772">MSCRQSPLSSTVFGSGEYRSGGEIIPPVDHPAGSPRQRRPGAGGREASALCRDPRSVVAVQLQVDHTGKISSIKSTRLGWTLTEQSFVRREHVTGPVSGRLDRGCFLRVRRCGISIRCDPKAPSRCTPTFVVANLDPSTSSSRECATWKIVQKHLLTQSCTSTACVCTAVGRCT</sequence>
<proteinExistence type="predicted"/>
<feature type="region of interest" description="Disordered" evidence="1">
    <location>
        <begin position="1"/>
        <end position="49"/>
    </location>
</feature>
<protein>
    <submittedName>
        <fullName evidence="2">Uncharacterized protein</fullName>
    </submittedName>
</protein>
<gene>
    <name evidence="2" type="ORF">PGTUg99_016348</name>
</gene>
<dbReference type="EMBL" id="VDEP01000513">
    <property type="protein sequence ID" value="KAA1064338.1"/>
    <property type="molecule type" value="Genomic_DNA"/>
</dbReference>